<dbReference type="InterPro" id="IPR000073">
    <property type="entry name" value="AB_hydrolase_1"/>
</dbReference>
<dbReference type="KEGG" id="kpf:IX53_00515"/>
<dbReference type="PATRIC" id="fig|1330330.3.peg.97"/>
<dbReference type="InterPro" id="IPR029058">
    <property type="entry name" value="AB_hydrolase_fold"/>
</dbReference>
<protein>
    <recommendedName>
        <fullName evidence="1">Serine aminopeptidase S33 domain-containing protein</fullName>
    </recommendedName>
</protein>
<dbReference type="AlphaFoldDB" id="A0A0G2Z4S6"/>
<keyword evidence="3" id="KW-1185">Reference proteome</keyword>
<gene>
    <name evidence="2" type="ORF">IX53_00515</name>
</gene>
<dbReference type="RefSeq" id="WP_047753687.1">
    <property type="nucleotide sequence ID" value="NZ_CAJUHA010000002.1"/>
</dbReference>
<reference evidence="2 3" key="1">
    <citation type="submission" date="2015-04" db="EMBL/GenBank/DDBJ databases">
        <title>Complete Genome Sequence of Kosmotoga pacifica SLHLJ1.</title>
        <authorList>
            <person name="Jiang L.J."/>
            <person name="Shao Z.Z."/>
            <person name="Jebbar M."/>
        </authorList>
    </citation>
    <scope>NUCLEOTIDE SEQUENCE [LARGE SCALE GENOMIC DNA]</scope>
    <source>
        <strain evidence="2 3">SLHLJ1</strain>
    </source>
</reference>
<dbReference type="Proteomes" id="UP000035159">
    <property type="component" value="Chromosome"/>
</dbReference>
<dbReference type="Gene3D" id="3.40.50.1820">
    <property type="entry name" value="alpha/beta hydrolase"/>
    <property type="match status" value="1"/>
</dbReference>
<dbReference type="OrthoDB" id="9806902at2"/>
<evidence type="ECO:0000259" key="1">
    <source>
        <dbReference type="Pfam" id="PF12146"/>
    </source>
</evidence>
<dbReference type="InterPro" id="IPR051044">
    <property type="entry name" value="MAG_DAG_Lipase"/>
</dbReference>
<dbReference type="PRINTS" id="PR00111">
    <property type="entry name" value="ABHYDROLASE"/>
</dbReference>
<dbReference type="PANTHER" id="PTHR11614">
    <property type="entry name" value="PHOSPHOLIPASE-RELATED"/>
    <property type="match status" value="1"/>
</dbReference>
<dbReference type="STRING" id="1330330.IX53_00515"/>
<dbReference type="InterPro" id="IPR022742">
    <property type="entry name" value="Hydrolase_4"/>
</dbReference>
<accession>A0A0G2Z4S6</accession>
<sequence length="262" mass="30187">MFIRKWPVSGAVKGKLVLVHGLGEHSGRYEEIGNYLSRRGFRVYATDVEGHGMDVSLYGAAKSFKKMINRVKELTFMAEAEAPDVPIFLMGHSLGGLISIRLLELESKLFRAGIISSPPVKSYREELGSLYHGFFALSFVVPFLRLSNRIDVSEISNDEKTNRYYELDPMVHDRISLKFFFEIEKHIDLAWKEIEKIRHPVLFTYGSEDSVVSTEAILEFYENLKTDKKLITFPGSKHEPFRDREHKEVFFSEVLKFLLSLL</sequence>
<evidence type="ECO:0000313" key="3">
    <source>
        <dbReference type="Proteomes" id="UP000035159"/>
    </source>
</evidence>
<feature type="domain" description="Serine aminopeptidase S33" evidence="1">
    <location>
        <begin position="12"/>
        <end position="245"/>
    </location>
</feature>
<organism evidence="2 3">
    <name type="scientific">Kosmotoga pacifica</name>
    <dbReference type="NCBI Taxonomy" id="1330330"/>
    <lineage>
        <taxon>Bacteria</taxon>
        <taxon>Thermotogati</taxon>
        <taxon>Thermotogota</taxon>
        <taxon>Thermotogae</taxon>
        <taxon>Kosmotogales</taxon>
        <taxon>Kosmotogaceae</taxon>
        <taxon>Kosmotoga</taxon>
    </lineage>
</organism>
<dbReference type="SUPFAM" id="SSF53474">
    <property type="entry name" value="alpha/beta-Hydrolases"/>
    <property type="match status" value="1"/>
</dbReference>
<dbReference type="Pfam" id="PF12146">
    <property type="entry name" value="Hydrolase_4"/>
    <property type="match status" value="1"/>
</dbReference>
<proteinExistence type="predicted"/>
<dbReference type="EMBL" id="CP011232">
    <property type="protein sequence ID" value="AKI96552.1"/>
    <property type="molecule type" value="Genomic_DNA"/>
</dbReference>
<name>A0A0G2Z4S6_9BACT</name>
<evidence type="ECO:0000313" key="2">
    <source>
        <dbReference type="EMBL" id="AKI96552.1"/>
    </source>
</evidence>